<dbReference type="HOGENOM" id="CLU_036476_3_0_9"/>
<feature type="domain" description="Mga helix-turn-helix" evidence="1">
    <location>
        <begin position="77"/>
        <end position="164"/>
    </location>
</feature>
<dbReference type="Proteomes" id="UP000000212">
    <property type="component" value="Chromosome"/>
</dbReference>
<dbReference type="InterPro" id="IPR007737">
    <property type="entry name" value="Mga_HTH"/>
</dbReference>
<sequence>MNFFFNRRTLRKILAFYFIVENNGNVDLNNVSEYLKCTVRTTKDVLDELENDVKQWDSEVYLQQKSDGYLYVYIPSDLSIHGIYLYYLEDNINFNWMKQYFFENTVEINEYALDHYVSYSTMYKNMKVIDRNILSRYKLQFNTNVNATILGDEKQKRLFFFDFFWYSYSGLKWPFYNVEKKKFDIFFKYIEKIRVRNIGLSEKEILRYYFAIIFHRIEIGETCDESILKNQLLDDSKHYTILKESLFPIYKSIFPKLMKKDIESEIAFLYLTIFGLEFHLEDNAIVSEMLVYVQTHDINVVEYTNFWMKEFFLYFDIKLNAREYSILYSNLIHIHSRASLFEGIDSISEDIPGISKSKGPLTHIVNKFYEILVEKSTFENPLFENRVFLINKYSVLIEKYAGKKYLINHIKICLLSIYGGETSKDFNDLLRMNDLDQIVDVTISLSNDVDLIITDRVYDELKDTEIEMLLWEVNPSDRSKNRIIHRIKEIVDKRIR</sequence>
<accession>K8E426</accession>
<dbReference type="EMBL" id="HE999757">
    <property type="protein sequence ID" value="CCO11069.2"/>
    <property type="molecule type" value="Genomic_DNA"/>
</dbReference>
<organism evidence="2 3">
    <name type="scientific">Carnobacterium maltaromaticum LMA28</name>
    <dbReference type="NCBI Taxonomy" id="1234679"/>
    <lineage>
        <taxon>Bacteria</taxon>
        <taxon>Bacillati</taxon>
        <taxon>Bacillota</taxon>
        <taxon>Bacilli</taxon>
        <taxon>Lactobacillales</taxon>
        <taxon>Carnobacteriaceae</taxon>
        <taxon>Carnobacterium</taxon>
    </lineage>
</organism>
<reference evidence="3" key="1">
    <citation type="journal article" date="2013" name="Genome Announc.">
        <title>Complete Chromosome Sequence of Carnobacterium maltaromaticum LMA 28.</title>
        <authorList>
            <person name="Cailliez-Grimal C."/>
            <person name="Chaillou S."/>
            <person name="Anba-Mondoloni J."/>
            <person name="Loux V."/>
            <person name="Afzal M.I."/>
            <person name="Rahman A."/>
            <person name="Kergourlay G."/>
            <person name="Champomier-Verges M.C."/>
            <person name="Zagorec M."/>
            <person name="Dalgaard P."/>
            <person name="Leisner J.J."/>
            <person name="Prevost H."/>
            <person name="Revol-Junelles A.M."/>
            <person name="Borges F."/>
        </authorList>
    </citation>
    <scope>NUCLEOTIDE SEQUENCE</scope>
    <source>
        <strain evidence="3">LMA28</strain>
    </source>
</reference>
<dbReference type="OrthoDB" id="2188960at2"/>
<dbReference type="KEGG" id="cml:BN424_1628"/>
<protein>
    <submittedName>
        <fullName evidence="2">Mga helix-turn-helix domain protein</fullName>
    </submittedName>
</protein>
<dbReference type="eggNOG" id="COG3711">
    <property type="taxonomic scope" value="Bacteria"/>
</dbReference>
<proteinExistence type="predicted"/>
<evidence type="ECO:0000313" key="3">
    <source>
        <dbReference type="Proteomes" id="UP000000212"/>
    </source>
</evidence>
<name>K8E426_CARML</name>
<evidence type="ECO:0000259" key="1">
    <source>
        <dbReference type="Pfam" id="PF05043"/>
    </source>
</evidence>
<dbReference type="RefSeq" id="WP_016356432.1">
    <property type="nucleotide sequence ID" value="NC_019425.2"/>
</dbReference>
<dbReference type="Pfam" id="PF05043">
    <property type="entry name" value="Mga"/>
    <property type="match status" value="1"/>
</dbReference>
<evidence type="ECO:0000313" key="2">
    <source>
        <dbReference type="EMBL" id="CCO11069.2"/>
    </source>
</evidence>
<gene>
    <name evidence="2" type="ORF">BN424_1628</name>
</gene>
<keyword evidence="3" id="KW-1185">Reference proteome</keyword>
<dbReference type="STRING" id="1234679.BN424_1628"/>
<dbReference type="AlphaFoldDB" id="K8E426"/>